<feature type="compositionally biased region" description="Basic and acidic residues" evidence="1">
    <location>
        <begin position="2066"/>
        <end position="2080"/>
    </location>
</feature>
<feature type="region of interest" description="Disordered" evidence="1">
    <location>
        <begin position="937"/>
        <end position="956"/>
    </location>
</feature>
<sequence>MADEDSASLAAWEVVGTESSQPGRLLQSEGSAEAPALLPQNHIFRFTEQDGEDSPRFQSCVPAESGAVTAPFSPFFEVPHSPQARLQPDSGSLLRVDAKQIPQFLVTRRVQGAEGDGGKSEGKPPQQTENPTQDQEKREGVQENGARVDQSATEAPQKDTTEPAQPDARQDFRADAELASSAEGTGPPLVRDPKIPPADLCAMFANLSLNHVDESPCVCETSVITRSRLTSGNRVASDIPACSDRQASGQSESSVSSGVERSCHARTRLHTEDLTEAFAELGNATSAAGHEHPHGSPVRTSENVPTWAVSPDPDLSPAASPEGGHHAILSHKLVAPPLHVRSLSREEVPLVSVGIDFAEEKETAVVPVGLRTPSSFSGSVSQQHRPGAFLMRPEEVPLFDTHINSLDDFVHVVEQKEQEEEATRACLCSASEGEAEGDTSVLQLDDKLLPCTLCKRSFAAWRLPRHAQACSRARDARLAFLRRQRLQNPRASKIVGTSNPECVSLHAHAKKARSSGSVAPAGPQRAAQSEAPPLSIEPIDAEASGDPTVSWRANPTLVEAIRQLQSPRGNDARELEKEAARAGENDPDIREGYQGLLDTELVLPVEKAPEASKTQADAEDGAHNPATVKEEAEKTGPDPERASFETDSLLADATVAELEGPAVTIAGVGNCLCASVSSALFASGETSLSVSRREEATTEDSLIAADVRLQGKPGKTEELLRQDPEEIVLAESARSLPPDTGRSGPVALTIFARSSPSPSASVSSEDENEAPESPRFLERLSHSGASNQTGEEVNSAEERFLEPGMNAVTPVAAVSLTHCLDVQATLSALPLPWELEGERWEPEELETKVCTEEDETDLAALHSPKMHADEGHSPSRRGSPAKVVCCSSHSCSPPSPRSPSVASRQDSQSASAAPKAGKTAPEKPRTGVGSVALRRREAVKRGEASPNPFACAEESVQKKSFKQKAAALATPRTQKPAAHVYSYNPTPQTAKKDGLKSVRPEDRWKLQPTATCPFCSRSFCVKRFEGHVQVCERLRFTRPTVAKKAPEAKTVEHKKEGVVSQPAKRIPIWMRGTVARGKGEEKPESKRSVSAAARRPGVSAEKDAEERRDSQKDEERDRPGALPVTARSDQPDGTEHEGKRRPAKADPQERNSLKTEQDSKAGRLSCGRVERPGTNDRGEKNAGQTGRVGQSQARRHEAAAFEKARDDSLPSLGIEMKREASLFLVPVQQSEVSVSPSSTTALSEALLQIASAHRAAEARADDQRRHESGESRVAGQRLSSGLIKDLVFQLVVMGIQATEAERAAEEEARRQSRSHESPFVSGSRAAPGLLGWKDLLSDVGGASHVQEPQTDSEAGEAGRQSSVGWIHEKTERRSLEGGQKLVAPPTTCISLESREAGRQTSVPDSGASGQDRWVSREAQEPERDGGCTELNSLPWGMLPRERFPRRTSDLRDVVSRAELDSHSCASPVCCEVRLAGSSSGYSVASLVDDSASETPRDAESEDEVGGLVGFPHCQSRGPAVEALVLDDGLARKQGVKEGRGKADVCQNEGRTRGTSREQVREDLTVVQRHASRRTHQGHVGAPTSRLESRELSLPLSHSSGEDTDVVLPGPDLVQECSKSALKDLIRRSRRLLKQDRGLDPPANSQVESRHTSRDERNTERQCAKGGEFRTCRLPGRNLGLPRQPCGAAGHGNLSEEGGGRKSARPFTGGVEDGSEACLAVAHSSQFQRRSKNGVRKDFEVPRASESRLIRAVDGDRQVRAVSADSERRCVSEADRRMVARSTQKCNSNVSHRLGVSLPRSSGGSLVRVHGEEEKEGSEVSCFARRHANVSSRQTASWIGGGARHGSSSRLETRQLQEEFLSTSRGVHPFFPGPPPLFSSSRDAVSAAPAAPSSGVCSQLESCFSFSEARYTTPTGSVSFEVERRRRRPRSCFAETTDFAARDRPGSPPQLSACVDTRVKRDADEEAHFCENGRSARREVERQSSGTSRSASTWSRQSSSAARCSSVSSYPGDGSRPRSFVESQPTCSSAFERLEFSQCDSHALCTSHISSSFPDESHQATSTPRLHSGEAGDRACVRETPSRNTAGAPRLRGPGVLTSSTDGRPESGVALSGEEQKDSFLGSSWHAFQIGGTEGLSRGTSLVARGVLTRGEEHLLRPPTLLRACPTSKDQAHDCMMRVAAEEPADWSPVPSGDDRVNEWSEETHELTCCYPETLPGDGSVTCAGPNFVWCRNTAVPQPYQPPQLGGRGHPRDERTVRELVADQSVTRDEVSRGRALGTSLVRTMPGASQVTQVVREGGTQKEVQLGSVLGAVSVSVQEGVESIKASCQEEHPGVGHFPVYPEQKIRQVETRQGSTHAASLNQPSAFLPITAPAGSAVPQLWQAQPMYASLLPTLPAENGASVGVYSGSRRMSVAEAEAESGVLPFCVPQHVVQVPSQPQVAVVSSGRVARPGEAVPAPGAGGLRVTSAQVSEGVPVVHWEINLKTGQWRSQSAGTRRESASSSVRGFSARHAAGSIPISRMPERHAARLPGIEGRPFGVGLERSEADSWWENAGNCGTLQPVSSHSGKQQGVFVPVGPQTSLAFIRAVNSGIVAPTTHSQEPSPLQRQLQQRLLASKSNRWDVSASRRPPRVEETGTGRSSVWGVQNLAVGERDLHHQKDHFQNCSLSLVSQPIVGGKATGEFPPPTQWQSGARFAGGPVNAVVTGTALPQTSQDAMRNKQKTPWYETESPKVLNWGGARLCASRRLFSAEN</sequence>
<name>A0A086JI03_TOXGO</name>
<feature type="region of interest" description="Disordered" evidence="1">
    <location>
        <begin position="111"/>
        <end position="169"/>
    </location>
</feature>
<feature type="compositionally biased region" description="Basic and acidic residues" evidence="1">
    <location>
        <begin position="1077"/>
        <end position="1087"/>
    </location>
</feature>
<proteinExistence type="predicted"/>
<feature type="compositionally biased region" description="Basic and acidic residues" evidence="1">
    <location>
        <begin position="570"/>
        <end position="590"/>
    </location>
</feature>
<feature type="region of interest" description="Disordered" evidence="1">
    <location>
        <begin position="963"/>
        <end position="998"/>
    </location>
</feature>
<dbReference type="EMBL" id="AHZU02001492">
    <property type="protein sequence ID" value="KFG31771.1"/>
    <property type="molecule type" value="Genomic_DNA"/>
</dbReference>
<feature type="region of interest" description="Disordered" evidence="1">
    <location>
        <begin position="239"/>
        <end position="263"/>
    </location>
</feature>
<feature type="region of interest" description="Disordered" evidence="1">
    <location>
        <begin position="1342"/>
        <end position="1433"/>
    </location>
</feature>
<accession>A0A086JI03</accession>
<dbReference type="Pfam" id="PF13913">
    <property type="entry name" value="zf-C2HC_2"/>
    <property type="match status" value="2"/>
</dbReference>
<feature type="compositionally biased region" description="Basic and acidic residues" evidence="1">
    <location>
        <begin position="1168"/>
        <end position="1180"/>
    </location>
</feature>
<feature type="region of interest" description="Disordered" evidence="1">
    <location>
        <begin position="286"/>
        <end position="306"/>
    </location>
</feature>
<feature type="region of interest" description="Disordered" evidence="1">
    <location>
        <begin position="564"/>
        <end position="590"/>
    </location>
</feature>
<keyword evidence="2" id="KW-0863">Zinc-finger</keyword>
<evidence type="ECO:0000313" key="3">
    <source>
        <dbReference type="Proteomes" id="UP000028837"/>
    </source>
</evidence>
<feature type="region of interest" description="Disordered" evidence="1">
    <location>
        <begin position="1681"/>
        <end position="1708"/>
    </location>
</feature>
<feature type="region of interest" description="Disordered" evidence="1">
    <location>
        <begin position="2051"/>
        <end position="2114"/>
    </location>
</feature>
<feature type="compositionally biased region" description="Basic and acidic residues" evidence="1">
    <location>
        <begin position="1194"/>
        <end position="1204"/>
    </location>
</feature>
<feature type="compositionally biased region" description="Polar residues" evidence="1">
    <location>
        <begin position="1182"/>
        <end position="1192"/>
    </location>
</feature>
<dbReference type="VEuPathDB" id="ToxoDB:TGDOM2_236850"/>
<keyword evidence="2" id="KW-0479">Metal-binding</keyword>
<evidence type="ECO:0000256" key="1">
    <source>
        <dbReference type="SAM" id="MobiDB-lite"/>
    </source>
</evidence>
<feature type="compositionally biased region" description="Basic and acidic residues" evidence="1">
    <location>
        <begin position="1969"/>
        <end position="1981"/>
    </location>
</feature>
<dbReference type="OrthoDB" id="331353at2759"/>
<feature type="compositionally biased region" description="Low complexity" evidence="1">
    <location>
        <begin position="1983"/>
        <end position="1995"/>
    </location>
</feature>
<feature type="compositionally biased region" description="Basic and acidic residues" evidence="1">
    <location>
        <begin position="628"/>
        <end position="642"/>
    </location>
</feature>
<evidence type="ECO:0000313" key="2">
    <source>
        <dbReference type="EMBL" id="KFG31771.1"/>
    </source>
</evidence>
<feature type="region of interest" description="Disordered" evidence="1">
    <location>
        <begin position="754"/>
        <end position="774"/>
    </location>
</feature>
<feature type="region of interest" description="Disordered" evidence="1">
    <location>
        <begin position="1069"/>
        <end position="1204"/>
    </location>
</feature>
<feature type="region of interest" description="Disordered" evidence="1">
    <location>
        <begin position="865"/>
        <end position="932"/>
    </location>
</feature>
<feature type="compositionally biased region" description="Basic and acidic residues" evidence="1">
    <location>
        <begin position="1303"/>
        <end position="1316"/>
    </location>
</feature>
<feature type="region of interest" description="Disordered" evidence="1">
    <location>
        <begin position="506"/>
        <end position="549"/>
    </location>
</feature>
<feature type="compositionally biased region" description="Low complexity" evidence="1">
    <location>
        <begin position="883"/>
        <end position="913"/>
    </location>
</feature>
<feature type="compositionally biased region" description="Low complexity" evidence="1">
    <location>
        <begin position="754"/>
        <end position="763"/>
    </location>
</feature>
<dbReference type="GO" id="GO:0008270">
    <property type="term" value="F:zinc ion binding"/>
    <property type="evidence" value="ECO:0007669"/>
    <property type="project" value="UniProtKB-KW"/>
</dbReference>
<keyword evidence="2" id="KW-0862">Zinc</keyword>
<feature type="region of interest" description="Disordered" evidence="1">
    <location>
        <begin position="1303"/>
        <end position="1325"/>
    </location>
</feature>
<feature type="compositionally biased region" description="Basic and acidic residues" evidence="1">
    <location>
        <begin position="1549"/>
        <end position="1563"/>
    </location>
</feature>
<feature type="compositionally biased region" description="Basic and acidic residues" evidence="1">
    <location>
        <begin position="1647"/>
        <end position="1662"/>
    </location>
</feature>
<organism evidence="2 3">
    <name type="scientific">Toxoplasma gondii GAB2-2007-GAL-DOM2</name>
    <dbReference type="NCBI Taxonomy" id="1130820"/>
    <lineage>
        <taxon>Eukaryota</taxon>
        <taxon>Sar</taxon>
        <taxon>Alveolata</taxon>
        <taxon>Apicomplexa</taxon>
        <taxon>Conoidasida</taxon>
        <taxon>Coccidia</taxon>
        <taxon>Eucoccidiorida</taxon>
        <taxon>Eimeriorina</taxon>
        <taxon>Sarcocystidae</taxon>
        <taxon>Toxoplasma</taxon>
    </lineage>
</organism>
<gene>
    <name evidence="2" type="ORF">TGDOM2_236850</name>
</gene>
<feature type="region of interest" description="Disordered" evidence="1">
    <location>
        <begin position="1632"/>
        <end position="1662"/>
    </location>
</feature>
<feature type="region of interest" description="Disordered" evidence="1">
    <location>
        <begin position="2616"/>
        <end position="2638"/>
    </location>
</feature>
<dbReference type="Proteomes" id="UP000028837">
    <property type="component" value="Unassembled WGS sequence"/>
</dbReference>
<reference evidence="2 3" key="1">
    <citation type="submission" date="2014-02" db="EMBL/GenBank/DDBJ databases">
        <authorList>
            <person name="Sibley D."/>
            <person name="Venepally P."/>
            <person name="Karamycheva S."/>
            <person name="Hadjithomas M."/>
            <person name="Khan A."/>
            <person name="Brunk B."/>
            <person name="Roos D."/>
            <person name="Caler E."/>
            <person name="Lorenzi H."/>
        </authorList>
    </citation>
    <scope>NUCLEOTIDE SEQUENCE [LARGE SCALE GENOMIC DNA]</scope>
    <source>
        <strain evidence="2 3">GAB2-2007-GAL-DOM2</strain>
    </source>
</reference>
<feature type="compositionally biased region" description="Polar residues" evidence="1">
    <location>
        <begin position="2051"/>
        <end position="2064"/>
    </location>
</feature>
<feature type="compositionally biased region" description="Basic and acidic residues" evidence="1">
    <location>
        <begin position="1100"/>
        <end position="1119"/>
    </location>
</feature>
<protein>
    <submittedName>
        <fullName evidence="2">A C2HC-type zinc-finger protein</fullName>
    </submittedName>
</protein>
<feature type="region of interest" description="Disordered" evidence="1">
    <location>
        <begin position="2002"/>
        <end position="2021"/>
    </location>
</feature>
<feature type="compositionally biased region" description="Basic and acidic residues" evidence="1">
    <location>
        <begin position="1129"/>
        <end position="1161"/>
    </location>
</feature>
<feature type="region of interest" description="Disordered" evidence="1">
    <location>
        <begin position="1969"/>
        <end position="1995"/>
    </location>
</feature>
<feature type="region of interest" description="Disordered" evidence="1">
    <location>
        <begin position="609"/>
        <end position="642"/>
    </location>
</feature>
<feature type="compositionally biased region" description="Basic and acidic residues" evidence="1">
    <location>
        <begin position="1366"/>
        <end position="1375"/>
    </location>
</feature>
<feature type="region of interest" description="Disordered" evidence="1">
    <location>
        <begin position="1540"/>
        <end position="1610"/>
    </location>
</feature>
<feature type="compositionally biased region" description="Basic and acidic residues" evidence="1">
    <location>
        <begin position="1413"/>
        <end position="1426"/>
    </location>
</feature>
<feature type="compositionally biased region" description="Low complexity" evidence="1">
    <location>
        <begin position="245"/>
        <end position="260"/>
    </location>
</feature>
<comment type="caution">
    <text evidence="2">The sequence shown here is derived from an EMBL/GenBank/DDBJ whole genome shotgun (WGS) entry which is preliminary data.</text>
</comment>